<keyword evidence="1" id="KW-0472">Membrane</keyword>
<proteinExistence type="predicted"/>
<keyword evidence="4" id="KW-1185">Reference proteome</keyword>
<dbReference type="SUPFAM" id="SSF49879">
    <property type="entry name" value="SMAD/FHA domain"/>
    <property type="match status" value="1"/>
</dbReference>
<dbReference type="InterPro" id="IPR032030">
    <property type="entry name" value="YscD_cytoplasmic_dom"/>
</dbReference>
<dbReference type="RefSeq" id="WP_203168997.1">
    <property type="nucleotide sequence ID" value="NZ_JAEVLS010000004.1"/>
</dbReference>
<accession>A0ABS1X0Z8</accession>
<gene>
    <name evidence="3" type="ORF">JM946_19275</name>
</gene>
<dbReference type="Proteomes" id="UP000661077">
    <property type="component" value="Unassembled WGS sequence"/>
</dbReference>
<feature type="domain" description="YscD cytoplasmic" evidence="2">
    <location>
        <begin position="21"/>
        <end position="110"/>
    </location>
</feature>
<evidence type="ECO:0000259" key="2">
    <source>
        <dbReference type="Pfam" id="PF16697"/>
    </source>
</evidence>
<dbReference type="Pfam" id="PF16697">
    <property type="entry name" value="Yop-YscD_cpl"/>
    <property type="match status" value="1"/>
</dbReference>
<keyword evidence="1" id="KW-1133">Transmembrane helix</keyword>
<comment type="caution">
    <text evidence="3">The sequence shown here is derived from an EMBL/GenBank/DDBJ whole genome shotgun (WGS) entry which is preliminary data.</text>
</comment>
<reference evidence="3 4" key="1">
    <citation type="journal article" date="2021" name="Int. J. Syst. Evol. Microbiol.">
        <title>Steroidobacter gossypii sp. nov., isolated from soil of cotton cropping field.</title>
        <authorList>
            <person name="Huang R."/>
            <person name="Yang S."/>
            <person name="Zhen C."/>
            <person name="Liu W."/>
        </authorList>
    </citation>
    <scope>NUCLEOTIDE SEQUENCE [LARGE SCALE GENOMIC DNA]</scope>
    <source>
        <strain evidence="3 4">S1-65</strain>
    </source>
</reference>
<evidence type="ECO:0000256" key="1">
    <source>
        <dbReference type="SAM" id="Phobius"/>
    </source>
</evidence>
<name>A0ABS1X0Z8_9GAMM</name>
<organism evidence="3 4">
    <name type="scientific">Steroidobacter gossypii</name>
    <dbReference type="NCBI Taxonomy" id="2805490"/>
    <lineage>
        <taxon>Bacteria</taxon>
        <taxon>Pseudomonadati</taxon>
        <taxon>Pseudomonadota</taxon>
        <taxon>Gammaproteobacteria</taxon>
        <taxon>Steroidobacterales</taxon>
        <taxon>Steroidobacteraceae</taxon>
        <taxon>Steroidobacter</taxon>
    </lineage>
</organism>
<dbReference type="EMBL" id="JAEVLS010000004">
    <property type="protein sequence ID" value="MBM0106882.1"/>
    <property type="molecule type" value="Genomic_DNA"/>
</dbReference>
<dbReference type="InterPro" id="IPR008984">
    <property type="entry name" value="SMAD_FHA_dom_sf"/>
</dbReference>
<keyword evidence="1" id="KW-0812">Transmembrane</keyword>
<evidence type="ECO:0000313" key="4">
    <source>
        <dbReference type="Proteomes" id="UP000661077"/>
    </source>
</evidence>
<evidence type="ECO:0000313" key="3">
    <source>
        <dbReference type="EMBL" id="MBM0106882.1"/>
    </source>
</evidence>
<dbReference type="Gene3D" id="2.60.200.20">
    <property type="match status" value="1"/>
</dbReference>
<sequence>MSESHVTTDATAVAPLRQIYVLNGLHHGATAALPDDGKLVIGSDFSSGVVLCDGGVAAAHCQISADRFGMSCRALNASVAIDGRHIAPGEIAALSEGQIVECGEAAFSVGAASTDWQRLQQRLAVRTEETGAIGSLRKVNPYVLFATLLVGLTGVLSLTYAALSTPESADMPSRVDAARQWLAKIAPTGSELEIGIDQRNGRELLLSGYVPSNDHRIKLSDDAAVSSFRPRVEVFATDEMLEAMSRMASMAHIACEPQYRGGGQLVCTQPIASEQEATRLRTLAKDVPGLRLLDLQVLPVARVAETTSKAQPNQITQRFAVLMWRQQRYLVNEVGKRYREGDEFDGFNIKRIELDRVVFARDGREYEFYVAALGKRS</sequence>
<protein>
    <recommendedName>
        <fullName evidence="2">YscD cytoplasmic domain-containing protein</fullName>
    </recommendedName>
</protein>
<feature type="transmembrane region" description="Helical" evidence="1">
    <location>
        <begin position="142"/>
        <end position="163"/>
    </location>
</feature>